<dbReference type="InterPro" id="IPR046653">
    <property type="entry name" value="DUF6765"/>
</dbReference>
<dbReference type="PANTHER" id="PTHR32305:SF15">
    <property type="entry name" value="PROTEIN RHSA-RELATED"/>
    <property type="match status" value="1"/>
</dbReference>
<feature type="chain" id="PRO_5018997732" description="DUF6531 domain-containing protein" evidence="2">
    <location>
        <begin position="24"/>
        <end position="1775"/>
    </location>
</feature>
<dbReference type="PANTHER" id="PTHR32305">
    <property type="match status" value="1"/>
</dbReference>
<dbReference type="InterPro" id="IPR050708">
    <property type="entry name" value="T6SS_VgrG/RHS"/>
</dbReference>
<dbReference type="EMBL" id="RSED01000010">
    <property type="protein sequence ID" value="RRS03729.1"/>
    <property type="molecule type" value="Genomic_DNA"/>
</dbReference>
<dbReference type="Pfam" id="PF20148">
    <property type="entry name" value="DUF6531"/>
    <property type="match status" value="1"/>
</dbReference>
<name>A0A426V9U1_9BURK</name>
<feature type="signal peptide" evidence="2">
    <location>
        <begin position="1"/>
        <end position="23"/>
    </location>
</feature>
<comment type="caution">
    <text evidence="4">The sequence shown here is derived from an EMBL/GenBank/DDBJ whole genome shotgun (WGS) entry which is preliminary data.</text>
</comment>
<reference evidence="4 5" key="1">
    <citation type="submission" date="2018-12" db="EMBL/GenBank/DDBJ databases">
        <title>The whole draft genome of Aquabacterium sp. SJQ9.</title>
        <authorList>
            <person name="Sun L."/>
            <person name="Gao X."/>
            <person name="Chen W."/>
            <person name="Huang K."/>
        </authorList>
    </citation>
    <scope>NUCLEOTIDE SEQUENCE [LARGE SCALE GENOMIC DNA]</scope>
    <source>
        <strain evidence="4 5">SJQ9</strain>
    </source>
</reference>
<dbReference type="OrthoDB" id="8727902at2"/>
<feature type="region of interest" description="Disordered" evidence="1">
    <location>
        <begin position="31"/>
        <end position="71"/>
    </location>
</feature>
<feature type="domain" description="DUF6531" evidence="3">
    <location>
        <begin position="70"/>
        <end position="147"/>
    </location>
</feature>
<dbReference type="InterPro" id="IPR006530">
    <property type="entry name" value="YD"/>
</dbReference>
<sequence length="1775" mass="196070">MTRTLAVGVLACLNLMLASIVHAQTMTAAAASPGSASGGTQSCGEATGPTSCGAGGPASKSDKSVDEGGGNPINVITGNKYQREVDLPALPGVLGLELVRHYNSQFSGIGFPNGIMGRGWKLSYETELHLVGRALQIVQADGARLIFNRDLLDPSHCGTSRASDGRIAIRRGPRGDEYVWTWPNGRRLSFDNRGKLVQIAVPTGEFATLQHDARGHLVQVTDPQGRQLKLNYAESTRDKDQPARFTGVQSIDTPVGRFAYEYGSAPPKGTQVDKIQLVANLVKVHLPTHHEADKPAHPLTSRGTTTSSVSRAYHYEDARFPTLLTGISVSGSVSDGKPLNQRISTYGYDQRAWAVSSEHGGLKVELAVLERASLSELPGSTPGRSVLVHGRTAARPEGRRLEIRSAMVAGDYRITETRGEPCVAALPCPRANMRYGYDAKGRLIDEIQLDSQGRPMLGMRTAYDPLDRVVRVSQVSYKGGKRGAERWMVRYEYGAAGEQPTLIAKPSVVAGREHQMRLKYNERGQVLSVEESGYSPLDAQGQPITQPDQASPIHRITQYEYGHVNGRSMLMAVNGPLVGNTDTARFRWDSAGNHVKSMQSPGDYAMKVLQRDAAGRVTLFAEDDGSRYRETITGHNHVGQVLTRNVVAWSRKDRVLSMGSRLSQRTGYDYDANGRLVTIHSADGTQVRTEFDANGRPSRLILPDGGRIALQRDADGSLLSVTRLDAQQRALQTVEIGRDEGRRLTRLSDDLGQMLALRYGSGPGSGADRPTEIEHPAAGKTTYAYDELGFITEQVRAASTESEQRTRWQHDTAGRVTSIERTSKQSAIYDDFGRKLLQADAQHGITRYLWDAADRLIARVNDSEQVQRYEYDAAGRLIASGVGDKTALTRSRYDGRLASETTAFDSQGRSKEQKRWRYDSLGRLVEERNLLQPGIHAKDTALQFVTTLRYDERGRLAERTLVDTGQRAHRLRYAWNDGTGHLNSVMYNDQPVVTNLDASWLGGINAFTHGNGVAERFERDARGRLLRHTAQTSKDVGKKPAGATILDDRYAYDAGNRLVAATEATGGQTLERHYGYDQLGRLVSEQRQGDHTPNTYAYDSEGNRIRSTVGGESRRYAYVGQQLVAVEPTARQAGWASVYSALGEPWKFWELQSTDAALQSVTRQGEQPDQHKVASPMMVHKPAVRTIYAPGGPALAAVDDEDRPVARYGWGLRGERISKTITDGDRERTTHYLYQDSGSRPMVADTRDQGLQLHAEADESGRVSRQYVYLDGLVVACIDTPTGEGAWASTWEHLRTIIWSWFDRVPQANSEVYSVHADQRRAPVAVSNAQGQVVWRARYEAFGLARIEPIRPMRTASWSLMSEAVAEESPPLIYELNLRLPGQYWDAERATHYNLHRDYDSQTGRFTTADPISMSPGMDLGQADRLAGSNVYAYVSNNPLTQVDTQGQYQEDIHYYMTFFLALAAGVDYKEARIIALAAQYIDDNPATRPLDEEHLGTKVNSATWNQQALLSYHFILSDRTGIGGGYGNTSAIYKNDDLLLFTQNGKLPYQMGWLINGYEKAPTRCAKLQFFGEFLHAFEDTFGHRDNNNRPIDALTLGYGTGHGVPYGEHPDYTYNHTQMVSVPVPLPSESLGGLPTIQLPIAQWNNEARTLTMEQAVYEWIKKKSGFASESRGASWAQIEGVLRQFNATRESHTENGASFTNKLKILNESLSTFAKRPDGSAINLSQVGGPDAYNKNEAAKNRRVNLCDAKGNRLAASDYLFLILPQSFESCK</sequence>
<dbReference type="RefSeq" id="WP_125243934.1">
    <property type="nucleotide sequence ID" value="NZ_RSED01000010.1"/>
</dbReference>
<evidence type="ECO:0000256" key="2">
    <source>
        <dbReference type="SAM" id="SignalP"/>
    </source>
</evidence>
<dbReference type="NCBIfam" id="TIGR01643">
    <property type="entry name" value="YD_repeat_2x"/>
    <property type="match status" value="2"/>
</dbReference>
<evidence type="ECO:0000259" key="3">
    <source>
        <dbReference type="Pfam" id="PF20148"/>
    </source>
</evidence>
<dbReference type="Pfam" id="PF20551">
    <property type="entry name" value="DUF6765"/>
    <property type="match status" value="1"/>
</dbReference>
<evidence type="ECO:0000313" key="4">
    <source>
        <dbReference type="EMBL" id="RRS03729.1"/>
    </source>
</evidence>
<dbReference type="InterPro" id="IPR045351">
    <property type="entry name" value="DUF6531"/>
</dbReference>
<evidence type="ECO:0000256" key="1">
    <source>
        <dbReference type="SAM" id="MobiDB-lite"/>
    </source>
</evidence>
<accession>A0A426V9U1</accession>
<evidence type="ECO:0000313" key="5">
    <source>
        <dbReference type="Proteomes" id="UP000269265"/>
    </source>
</evidence>
<dbReference type="Pfam" id="PF05593">
    <property type="entry name" value="RHS_repeat"/>
    <property type="match status" value="2"/>
</dbReference>
<dbReference type="Proteomes" id="UP000269265">
    <property type="component" value="Unassembled WGS sequence"/>
</dbReference>
<feature type="compositionally biased region" description="Polar residues" evidence="1">
    <location>
        <begin position="40"/>
        <end position="50"/>
    </location>
</feature>
<organism evidence="4 5">
    <name type="scientific">Aquabacterium soli</name>
    <dbReference type="NCBI Taxonomy" id="2493092"/>
    <lineage>
        <taxon>Bacteria</taxon>
        <taxon>Pseudomonadati</taxon>
        <taxon>Pseudomonadota</taxon>
        <taxon>Betaproteobacteria</taxon>
        <taxon>Burkholderiales</taxon>
        <taxon>Aquabacterium</taxon>
    </lineage>
</organism>
<keyword evidence="5" id="KW-1185">Reference proteome</keyword>
<dbReference type="NCBIfam" id="TIGR03696">
    <property type="entry name" value="Rhs_assc_core"/>
    <property type="match status" value="1"/>
</dbReference>
<gene>
    <name evidence="4" type="ORF">EIP75_14180</name>
</gene>
<protein>
    <recommendedName>
        <fullName evidence="3">DUF6531 domain-containing protein</fullName>
    </recommendedName>
</protein>
<dbReference type="Gene3D" id="2.180.10.10">
    <property type="entry name" value="RHS repeat-associated core"/>
    <property type="match status" value="2"/>
</dbReference>
<dbReference type="InterPro" id="IPR031325">
    <property type="entry name" value="RHS_repeat"/>
</dbReference>
<dbReference type="InterPro" id="IPR022385">
    <property type="entry name" value="Rhs_assc_core"/>
</dbReference>
<proteinExistence type="predicted"/>
<keyword evidence="2" id="KW-0732">Signal</keyword>